<feature type="domain" description="HDOD" evidence="1">
    <location>
        <begin position="201"/>
        <end position="387"/>
    </location>
</feature>
<dbReference type="InterPro" id="IPR035919">
    <property type="entry name" value="EAL_sf"/>
</dbReference>
<gene>
    <name evidence="2" type="ORF">MNBD_GAMMA03-2157</name>
</gene>
<name>A0A3B0W2D9_9ZZZZ</name>
<dbReference type="PANTHER" id="PTHR33525">
    <property type="match status" value="1"/>
</dbReference>
<evidence type="ECO:0000259" key="1">
    <source>
        <dbReference type="PROSITE" id="PS51833"/>
    </source>
</evidence>
<dbReference type="InterPro" id="IPR014408">
    <property type="entry name" value="dGMP_Pdiesterase_EAL/HD-GYP"/>
</dbReference>
<dbReference type="Pfam" id="PF00563">
    <property type="entry name" value="EAL"/>
    <property type="match status" value="1"/>
</dbReference>
<dbReference type="PANTHER" id="PTHR33525:SF4">
    <property type="entry name" value="CYCLIC DI-GMP PHOSPHODIESTERASE CDGJ"/>
    <property type="match status" value="1"/>
</dbReference>
<dbReference type="InterPro" id="IPR052340">
    <property type="entry name" value="RNase_Y/CdgJ"/>
</dbReference>
<reference evidence="2" key="1">
    <citation type="submission" date="2018-06" db="EMBL/GenBank/DDBJ databases">
        <authorList>
            <person name="Zhirakovskaya E."/>
        </authorList>
    </citation>
    <scope>NUCLEOTIDE SEQUENCE</scope>
</reference>
<dbReference type="PROSITE" id="PS51833">
    <property type="entry name" value="HDOD"/>
    <property type="match status" value="1"/>
</dbReference>
<dbReference type="AlphaFoldDB" id="A0A3B0W2D9"/>
<dbReference type="SUPFAM" id="SSF141868">
    <property type="entry name" value="EAL domain-like"/>
    <property type="match status" value="1"/>
</dbReference>
<dbReference type="PIRSF" id="PIRSF003180">
    <property type="entry name" value="DiGMPpdiest_YuxH"/>
    <property type="match status" value="1"/>
</dbReference>
<dbReference type="Pfam" id="PF08668">
    <property type="entry name" value="HDOD"/>
    <property type="match status" value="1"/>
</dbReference>
<evidence type="ECO:0000313" key="2">
    <source>
        <dbReference type="EMBL" id="VAW49461.1"/>
    </source>
</evidence>
<accession>A0A3B0W2D9</accession>
<dbReference type="EMBL" id="UOFC01000283">
    <property type="protein sequence ID" value="VAW49461.1"/>
    <property type="molecule type" value="Genomic_DNA"/>
</dbReference>
<protein>
    <submittedName>
        <fullName evidence="2">Diguanylate phosphodiesterase (EAL domain)</fullName>
    </submittedName>
</protein>
<sequence>MQNHVFLNKQPILDANKDLYAYQLTMESLTDDTIDASEWEALAKTFYADLEEDVGVENITAGKPIFYRAPPSLLRLERLPSVDCLSTLTVEVDANVLTDIDALTALKKLKKINVSIAIVDFKPNEACTKLLSIANIVKLNANDFSPDEVTKEVEQLKSQQKMIVMTGVETEEQFEQYQASGADYYQGFFFVNPVFSSKKELSNNKLSVLKLLAEVNEPDISFEQLAETIGVDVGMTYKLLGAINHPKNNIPKRVETLKEAVNYMGLKRLKFWVNMMMMSSMEDVPDELLVVALVRAKFLEGMAEKMGTPEAKDTYFMVGLFSTLNAFLNIPMSDVVEQLPLAEDVKSALVEQSGNMGSAIWVIRSLEQGNTRLSIPGREQIDMMIISNVYMAANGWAYKTITTLNA</sequence>
<dbReference type="Gene3D" id="3.20.20.450">
    <property type="entry name" value="EAL domain"/>
    <property type="match status" value="1"/>
</dbReference>
<dbReference type="InterPro" id="IPR013976">
    <property type="entry name" value="HDOD"/>
</dbReference>
<dbReference type="InterPro" id="IPR001633">
    <property type="entry name" value="EAL_dom"/>
</dbReference>
<dbReference type="Gene3D" id="1.10.3210.10">
    <property type="entry name" value="Hypothetical protein af1432"/>
    <property type="match status" value="1"/>
</dbReference>
<proteinExistence type="predicted"/>
<organism evidence="2">
    <name type="scientific">hydrothermal vent metagenome</name>
    <dbReference type="NCBI Taxonomy" id="652676"/>
    <lineage>
        <taxon>unclassified sequences</taxon>
        <taxon>metagenomes</taxon>
        <taxon>ecological metagenomes</taxon>
    </lineage>
</organism>
<dbReference type="SUPFAM" id="SSF109604">
    <property type="entry name" value="HD-domain/PDEase-like"/>
    <property type="match status" value="1"/>
</dbReference>